<organism evidence="2 3">
    <name type="scientific">Pedobacter ginsenosidimutans</name>
    <dbReference type="NCBI Taxonomy" id="687842"/>
    <lineage>
        <taxon>Bacteria</taxon>
        <taxon>Pseudomonadati</taxon>
        <taxon>Bacteroidota</taxon>
        <taxon>Sphingobacteriia</taxon>
        <taxon>Sphingobacteriales</taxon>
        <taxon>Sphingobacteriaceae</taxon>
        <taxon>Pedobacter</taxon>
    </lineage>
</organism>
<evidence type="ECO:0008006" key="4">
    <source>
        <dbReference type="Google" id="ProtNLM"/>
    </source>
</evidence>
<dbReference type="STRING" id="687842.ASU31_12910"/>
<sequence>MNNAKAKSKIIFFLILALFLGVLNADAQKAATINLNWGEATAPVKREVSENQPINIKFDKLPSISERKQFLDKSTLQIMDKASNVKSITLKEKTGVLESTNSFSLTDITGKLSAGDQVSFTVNYGNITPFLIAITVKEEKAESITNAMATAQVDSKIGQVRADFEGKISKTNANLNDLSQRVGAIGKLPLTNKEKKQQAKLLAAMRADRLNNADYQDCPACEDRDGDLIYDFKCKLLVQARLVVGNEGKGQIDYYVVNDLRDIKAKDRRLLRFKIAGINRYLYDVEVTVDDITFKSETPALWSSYFGGTGNLAGVLADKLKTVDKHQVGGEDENEDPSELINELQKFEDDYNKLLEYQLKAYLLCPTAKCCGEALPTEEFSYYSKQLTNINYKLLQLELTTLKGVPGGVELNEKITAKQATYDKMETACALADKIEVLTKDISKLKESEKDKIDSLNKILTPLKTELSKLGLACDKAAKTKLSEELLTLRNSLPFRQAMDKVRGALPTIDDLRKLYLFDKNIARENFFYRLPPIYPEGEKLALTIDINARDTDIATKMGFLPTYHDKFNLNFSIRSKTTFSFSSGPFVNVFANNSLKSYDWISVPSSGNLVDANASYRLVENGSPAVPYGLGAFANVGRRFGGDFGLSLTFGVGASIEEKPLPTFMLGLTPSFGIDNRILISFGIAASQLRTVKSELYGSNLYATQPTLEYRKQFRPGAFISLSYAILKSETNKKSSSKSKQ</sequence>
<keyword evidence="3" id="KW-1185">Reference proteome</keyword>
<dbReference type="RefSeq" id="WP_057932707.1">
    <property type="nucleotide sequence ID" value="NZ_LMZQ01000007.1"/>
</dbReference>
<feature type="chain" id="PRO_5006665560" description="Outer membrane protein beta-barrel domain-containing protein" evidence="1">
    <location>
        <begin position="28"/>
        <end position="742"/>
    </location>
</feature>
<comment type="caution">
    <text evidence="2">The sequence shown here is derived from an EMBL/GenBank/DDBJ whole genome shotgun (WGS) entry which is preliminary data.</text>
</comment>
<gene>
    <name evidence="2" type="ORF">ASU31_12910</name>
</gene>
<proteinExistence type="predicted"/>
<evidence type="ECO:0000256" key="1">
    <source>
        <dbReference type="SAM" id="SignalP"/>
    </source>
</evidence>
<reference evidence="2 3" key="1">
    <citation type="submission" date="2015-11" db="EMBL/GenBank/DDBJ databases">
        <title>Sequence of Pedobacter ginsenosidimutans.</title>
        <authorList>
            <person name="Carson E."/>
            <person name="Keyser V."/>
            <person name="Newman J."/>
            <person name="Miller J."/>
        </authorList>
    </citation>
    <scope>NUCLEOTIDE SEQUENCE [LARGE SCALE GENOMIC DNA]</scope>
    <source>
        <strain evidence="2 3">KACC 14530</strain>
    </source>
</reference>
<dbReference type="EMBL" id="LMZQ01000007">
    <property type="protein sequence ID" value="KRT15876.1"/>
    <property type="molecule type" value="Genomic_DNA"/>
</dbReference>
<protein>
    <recommendedName>
        <fullName evidence="4">Outer membrane protein beta-barrel domain-containing protein</fullName>
    </recommendedName>
</protein>
<keyword evidence="1" id="KW-0732">Signal</keyword>
<evidence type="ECO:0000313" key="3">
    <source>
        <dbReference type="Proteomes" id="UP000051950"/>
    </source>
</evidence>
<feature type="signal peptide" evidence="1">
    <location>
        <begin position="1"/>
        <end position="27"/>
    </location>
</feature>
<name>A0A0T5VQP3_9SPHI</name>
<evidence type="ECO:0000313" key="2">
    <source>
        <dbReference type="EMBL" id="KRT15876.1"/>
    </source>
</evidence>
<dbReference type="OrthoDB" id="6225685at2"/>
<accession>A0A0T5VQP3</accession>
<dbReference type="Proteomes" id="UP000051950">
    <property type="component" value="Unassembled WGS sequence"/>
</dbReference>
<dbReference type="AlphaFoldDB" id="A0A0T5VQP3"/>